<comment type="caution">
    <text evidence="1">The sequence shown here is derived from an EMBL/GenBank/DDBJ whole genome shotgun (WGS) entry which is preliminary data.</text>
</comment>
<protein>
    <submittedName>
        <fullName evidence="1">Uncharacterized protein</fullName>
    </submittedName>
</protein>
<proteinExistence type="predicted"/>
<accession>A0ABR4A815</accession>
<reference evidence="1 2" key="1">
    <citation type="submission" date="2024-09" db="EMBL/GenBank/DDBJ databases">
        <title>Rethinking Asexuality: The Enigmatic Case of Functional Sexual Genes in Lepraria (Stereocaulaceae).</title>
        <authorList>
            <person name="Doellman M."/>
            <person name="Sun Y."/>
            <person name="Barcenas-Pena A."/>
            <person name="Lumbsch H.T."/>
            <person name="Grewe F."/>
        </authorList>
    </citation>
    <scope>NUCLEOTIDE SEQUENCE [LARGE SCALE GENOMIC DNA]</scope>
    <source>
        <strain evidence="1 2">Mercado 3170</strain>
    </source>
</reference>
<keyword evidence="2" id="KW-1185">Reference proteome</keyword>
<dbReference type="Proteomes" id="UP001590950">
    <property type="component" value="Unassembled WGS sequence"/>
</dbReference>
<evidence type="ECO:0000313" key="2">
    <source>
        <dbReference type="Proteomes" id="UP001590950"/>
    </source>
</evidence>
<organism evidence="1 2">
    <name type="scientific">Stereocaulon virgatum</name>
    <dbReference type="NCBI Taxonomy" id="373712"/>
    <lineage>
        <taxon>Eukaryota</taxon>
        <taxon>Fungi</taxon>
        <taxon>Dikarya</taxon>
        <taxon>Ascomycota</taxon>
        <taxon>Pezizomycotina</taxon>
        <taxon>Lecanoromycetes</taxon>
        <taxon>OSLEUM clade</taxon>
        <taxon>Lecanoromycetidae</taxon>
        <taxon>Lecanorales</taxon>
        <taxon>Lecanorineae</taxon>
        <taxon>Stereocaulaceae</taxon>
        <taxon>Stereocaulon</taxon>
    </lineage>
</organism>
<sequence>MSDTTTPRFTTDSLVHPKEVVTSQLKDWLEKPQTHEQLAVGAAVSRSYAKTKALADRWSDLTSLYLTARAVAVSAENERTRLRSWLETPQTHEQLVLGMDTSRSITKTKAYFDELDDAIMGKTE</sequence>
<dbReference type="EMBL" id="JBEFKJ010000016">
    <property type="protein sequence ID" value="KAL2041833.1"/>
    <property type="molecule type" value="Genomic_DNA"/>
</dbReference>
<name>A0ABR4A815_9LECA</name>
<evidence type="ECO:0000313" key="1">
    <source>
        <dbReference type="EMBL" id="KAL2041833.1"/>
    </source>
</evidence>
<gene>
    <name evidence="1" type="ORF">N7G274_005617</name>
</gene>